<proteinExistence type="predicted"/>
<sequence length="91" mass="10319">MTASPSSFASRSSVRSYFGKHTPQQGGQYSVRLFYLEARKTDFKDGLHQQPSHQLNHLPIPTYAGWSTDKFLARAAFYYQQTQKVGCLDDA</sequence>
<dbReference type="RefSeq" id="XP_030986147.1">
    <property type="nucleotide sequence ID" value="XM_031121165.1"/>
</dbReference>
<name>A0A6P8BG92_PYRGI</name>
<reference evidence="2" key="2">
    <citation type="submission" date="2019-10" db="EMBL/GenBank/DDBJ databases">
        <authorList>
            <consortium name="NCBI Genome Project"/>
        </authorList>
    </citation>
    <scope>NUCLEOTIDE SEQUENCE</scope>
    <source>
        <strain evidence="2">NI907</strain>
    </source>
</reference>
<protein>
    <submittedName>
        <fullName evidence="2">Uncharacterized protein</fullName>
    </submittedName>
</protein>
<reference evidence="2" key="1">
    <citation type="journal article" date="2019" name="Mol. Biol. Evol.">
        <title>Blast fungal genomes show frequent chromosomal changes, gene gains and losses, and effector gene turnover.</title>
        <authorList>
            <person name="Gomez Luciano L.B."/>
            <person name="Jason Tsai I."/>
            <person name="Chuma I."/>
            <person name="Tosa Y."/>
            <person name="Chen Y.H."/>
            <person name="Li J.Y."/>
            <person name="Li M.Y."/>
            <person name="Jade Lu M.Y."/>
            <person name="Nakayashiki H."/>
            <person name="Li W.H."/>
        </authorList>
    </citation>
    <scope>NUCLEOTIDE SEQUENCE</scope>
    <source>
        <strain evidence="2">NI907</strain>
    </source>
</reference>
<dbReference type="GeneID" id="41956079"/>
<dbReference type="AlphaFoldDB" id="A0A6P8BG92"/>
<gene>
    <name evidence="2" type="ORF">PgNI_01089</name>
</gene>
<reference evidence="2" key="3">
    <citation type="submission" date="2025-08" db="UniProtKB">
        <authorList>
            <consortium name="RefSeq"/>
        </authorList>
    </citation>
    <scope>IDENTIFICATION</scope>
    <source>
        <strain evidence="2">NI907</strain>
    </source>
</reference>
<evidence type="ECO:0000313" key="2">
    <source>
        <dbReference type="RefSeq" id="XP_030986147.1"/>
    </source>
</evidence>
<dbReference type="Proteomes" id="UP000515153">
    <property type="component" value="Unplaced"/>
</dbReference>
<dbReference type="KEGG" id="pgri:PgNI_01089"/>
<keyword evidence="1" id="KW-1185">Reference proteome</keyword>
<organism evidence="1 2">
    <name type="scientific">Pyricularia grisea</name>
    <name type="common">Crabgrass-specific blast fungus</name>
    <name type="synonym">Magnaporthe grisea</name>
    <dbReference type="NCBI Taxonomy" id="148305"/>
    <lineage>
        <taxon>Eukaryota</taxon>
        <taxon>Fungi</taxon>
        <taxon>Dikarya</taxon>
        <taxon>Ascomycota</taxon>
        <taxon>Pezizomycotina</taxon>
        <taxon>Sordariomycetes</taxon>
        <taxon>Sordariomycetidae</taxon>
        <taxon>Magnaporthales</taxon>
        <taxon>Pyriculariaceae</taxon>
        <taxon>Pyricularia</taxon>
    </lineage>
</organism>
<evidence type="ECO:0000313" key="1">
    <source>
        <dbReference type="Proteomes" id="UP000515153"/>
    </source>
</evidence>
<accession>A0A6P8BG92</accession>